<evidence type="ECO:0000256" key="2">
    <source>
        <dbReference type="ARBA" id="ARBA00023158"/>
    </source>
</evidence>
<feature type="domain" description="XS" evidence="6">
    <location>
        <begin position="413"/>
        <end position="527"/>
    </location>
</feature>
<dbReference type="AlphaFoldDB" id="A0AAD4X772"/>
<dbReference type="InterPro" id="IPR005380">
    <property type="entry name" value="XS_domain"/>
</dbReference>
<dbReference type="Proteomes" id="UP001202328">
    <property type="component" value="Unassembled WGS sequence"/>
</dbReference>
<feature type="compositionally biased region" description="Acidic residues" evidence="5">
    <location>
        <begin position="37"/>
        <end position="52"/>
    </location>
</feature>
<dbReference type="InterPro" id="IPR005381">
    <property type="entry name" value="Znf-XS_domain"/>
</dbReference>
<dbReference type="InterPro" id="IPR038588">
    <property type="entry name" value="XS_domain_sf"/>
</dbReference>
<evidence type="ECO:0000259" key="6">
    <source>
        <dbReference type="Pfam" id="PF03468"/>
    </source>
</evidence>
<feature type="compositionally biased region" description="Low complexity" evidence="5">
    <location>
        <begin position="181"/>
        <end position="198"/>
    </location>
</feature>
<sequence>MYLAENVDHPIFARTMRERLNIDSDGEKIEGVNENGDVVEDERAMEDDEYDDSFSSSSLTLCLGEKKEDRRRLFIPPFLIFYISDHLKEQAVFQGGKMSQKKGGGKPSFPGSSSSPAKGKDAGGQISGGSGSGNQKAGVVQLGSNIADLSLDSGKDSEWEVVSRKNRGAASAPKQWGPQNSSSPSLVSGSSQNSSSASWVAGKATGGAWQDNKSGGRGITKSQSPNASWEKNYMAPPSKIAPPLQHGWRWGARNGQVQAKAAENVPVQANPAERESLEYDIDYEEDMIEDSDDDIYSDGFVSDESVKSHETRKQNKWFKKFFDILDKLTLEETNSSIRQWHCPACQNGPGAIDWYKGLQPLMAHAKTKGSKRVKLHREFAELLDEELSRKGTSVVPVGEIYGKWHGLHQSVPDKEIVWPPMVVVMNTQLDQDENEKWLGMGNQELLDYFSAYNAVKARHSYGPKGHRGMSLLIFEGLPTGYVEAERLHNHFVKEGRDRDAWDHRRILVYAGGARKLYGFIANKEDMDNFNLHSPGKSKLKFEMRSYEETVVTPMKQMSEENQQLLWYKNRLDKNQRHTKGLEESLGIMSERLRKTTKENVIVRERTKLQHEQNKEEMDQQEQFYKAQMEMIHQKLGEKEKNFEEQLQAERTKQLNVVDSKNTEEKLIRNKEIAKFIETQEEGIDQFLAERDSLIKLHEEKKAELKRKHLQEEVDLEKEFDTSLTELMSRYSPQSA</sequence>
<keyword evidence="2" id="KW-0943">RNA-mediated gene silencing</keyword>
<evidence type="ECO:0000259" key="7">
    <source>
        <dbReference type="Pfam" id="PF03470"/>
    </source>
</evidence>
<dbReference type="Pfam" id="PF03470">
    <property type="entry name" value="zf-XS"/>
    <property type="match status" value="1"/>
</dbReference>
<feature type="compositionally biased region" description="Polar residues" evidence="5">
    <location>
        <begin position="220"/>
        <end position="229"/>
    </location>
</feature>
<feature type="coiled-coil region" evidence="4">
    <location>
        <begin position="687"/>
        <end position="714"/>
    </location>
</feature>
<feature type="region of interest" description="Disordered" evidence="5">
    <location>
        <begin position="154"/>
        <end position="231"/>
    </location>
</feature>
<dbReference type="InterPro" id="IPR044287">
    <property type="entry name" value="SGS3"/>
</dbReference>
<dbReference type="GO" id="GO:0051607">
    <property type="term" value="P:defense response to virus"/>
    <property type="evidence" value="ECO:0007669"/>
    <property type="project" value="InterPro"/>
</dbReference>
<organism evidence="8 9">
    <name type="scientific">Papaver atlanticum</name>
    <dbReference type="NCBI Taxonomy" id="357466"/>
    <lineage>
        <taxon>Eukaryota</taxon>
        <taxon>Viridiplantae</taxon>
        <taxon>Streptophyta</taxon>
        <taxon>Embryophyta</taxon>
        <taxon>Tracheophyta</taxon>
        <taxon>Spermatophyta</taxon>
        <taxon>Magnoliopsida</taxon>
        <taxon>Ranunculales</taxon>
        <taxon>Papaveraceae</taxon>
        <taxon>Papaveroideae</taxon>
        <taxon>Papaver</taxon>
    </lineage>
</organism>
<feature type="domain" description="Zinc finger-XS" evidence="7">
    <location>
        <begin position="342"/>
        <end position="380"/>
    </location>
</feature>
<dbReference type="PANTHER" id="PTHR46602:SF1">
    <property type="entry name" value="PROTEIN SUPPRESSOR OF GENE SILENCING 3"/>
    <property type="match status" value="1"/>
</dbReference>
<evidence type="ECO:0000256" key="1">
    <source>
        <dbReference type="ARBA" id="ARBA00023054"/>
    </source>
</evidence>
<dbReference type="CDD" id="cd12266">
    <property type="entry name" value="RRM_like_XS"/>
    <property type="match status" value="1"/>
</dbReference>
<name>A0AAD4X772_9MAGN</name>
<keyword evidence="9" id="KW-1185">Reference proteome</keyword>
<dbReference type="Gene3D" id="3.30.70.2890">
    <property type="entry name" value="XS domain"/>
    <property type="match status" value="1"/>
</dbReference>
<gene>
    <name evidence="8" type="ORF">MKW98_027107</name>
</gene>
<feature type="region of interest" description="Disordered" evidence="5">
    <location>
        <begin position="94"/>
        <end position="137"/>
    </location>
</feature>
<feature type="compositionally biased region" description="Basic and acidic residues" evidence="5">
    <location>
        <begin position="154"/>
        <end position="163"/>
    </location>
</feature>
<protein>
    <submittedName>
        <fullName evidence="8">Uncharacterized protein</fullName>
    </submittedName>
</protein>
<evidence type="ECO:0000313" key="9">
    <source>
        <dbReference type="Proteomes" id="UP001202328"/>
    </source>
</evidence>
<proteinExistence type="inferred from homology"/>
<feature type="region of interest" description="Disordered" evidence="5">
    <location>
        <begin position="37"/>
        <end position="56"/>
    </location>
</feature>
<evidence type="ECO:0000256" key="5">
    <source>
        <dbReference type="SAM" id="MobiDB-lite"/>
    </source>
</evidence>
<evidence type="ECO:0000313" key="8">
    <source>
        <dbReference type="EMBL" id="KAI3859510.1"/>
    </source>
</evidence>
<keyword evidence="1 4" id="KW-0175">Coiled coil</keyword>
<comment type="similarity">
    <text evidence="3">Belongs to the SGS3 family.</text>
</comment>
<reference evidence="8" key="1">
    <citation type="submission" date="2022-04" db="EMBL/GenBank/DDBJ databases">
        <title>A functionally conserved STORR gene fusion in Papaver species that diverged 16.8 million years ago.</title>
        <authorList>
            <person name="Catania T."/>
        </authorList>
    </citation>
    <scope>NUCLEOTIDE SEQUENCE</scope>
    <source>
        <strain evidence="8">S-188037</strain>
    </source>
</reference>
<evidence type="ECO:0000256" key="3">
    <source>
        <dbReference type="ARBA" id="ARBA00024022"/>
    </source>
</evidence>
<dbReference type="Pfam" id="PF03468">
    <property type="entry name" value="XS"/>
    <property type="match status" value="1"/>
</dbReference>
<evidence type="ECO:0000256" key="4">
    <source>
        <dbReference type="SAM" id="Coils"/>
    </source>
</evidence>
<comment type="caution">
    <text evidence="8">The sequence shown here is derived from an EMBL/GenBank/DDBJ whole genome shotgun (WGS) entry which is preliminary data.</text>
</comment>
<feature type="compositionally biased region" description="Low complexity" evidence="5">
    <location>
        <begin position="107"/>
        <end position="117"/>
    </location>
</feature>
<accession>A0AAD4X772</accession>
<dbReference type="PANTHER" id="PTHR46602">
    <property type="entry name" value="PROTEIN SUPPRESSOR OF GENE SILENCING 3"/>
    <property type="match status" value="1"/>
</dbReference>
<dbReference type="GO" id="GO:0031047">
    <property type="term" value="P:regulatory ncRNA-mediated gene silencing"/>
    <property type="evidence" value="ECO:0007669"/>
    <property type="project" value="UniProtKB-KW"/>
</dbReference>
<dbReference type="EMBL" id="JAJJMB010014597">
    <property type="protein sequence ID" value="KAI3859510.1"/>
    <property type="molecule type" value="Genomic_DNA"/>
</dbReference>